<dbReference type="GO" id="GO:0009378">
    <property type="term" value="F:four-way junction helicase activity"/>
    <property type="evidence" value="ECO:0007669"/>
    <property type="project" value="TreeGrafter"/>
</dbReference>
<evidence type="ECO:0000313" key="11">
    <source>
        <dbReference type="EMBL" id="KAA1118329.1"/>
    </source>
</evidence>
<dbReference type="SMART" id="SM00487">
    <property type="entry name" value="DEXDc"/>
    <property type="match status" value="1"/>
</dbReference>
<feature type="domain" description="Helicase C-terminal" evidence="10">
    <location>
        <begin position="276"/>
        <end position="435"/>
    </location>
</feature>
<comment type="similarity">
    <text evidence="1">Belongs to the helicase family. RecQ subfamily.</text>
</comment>
<organism evidence="11 12">
    <name type="scientific">Puccinia graminis f. sp. tritici</name>
    <dbReference type="NCBI Taxonomy" id="56615"/>
    <lineage>
        <taxon>Eukaryota</taxon>
        <taxon>Fungi</taxon>
        <taxon>Dikarya</taxon>
        <taxon>Basidiomycota</taxon>
        <taxon>Pucciniomycotina</taxon>
        <taxon>Pucciniomycetes</taxon>
        <taxon>Pucciniales</taxon>
        <taxon>Pucciniaceae</taxon>
        <taxon>Puccinia</taxon>
    </lineage>
</organism>
<dbReference type="AlphaFoldDB" id="A0A5B0QZ17"/>
<reference evidence="11 12" key="1">
    <citation type="submission" date="2019-05" db="EMBL/GenBank/DDBJ databases">
        <title>Emergence of the Ug99 lineage of the wheat stem rust pathogen through somatic hybridization.</title>
        <authorList>
            <person name="Li F."/>
            <person name="Upadhyaya N.M."/>
            <person name="Sperschneider J."/>
            <person name="Matny O."/>
            <person name="Nguyen-Phuc H."/>
            <person name="Mago R."/>
            <person name="Raley C."/>
            <person name="Miller M.E."/>
            <person name="Silverstein K.A.T."/>
            <person name="Henningsen E."/>
            <person name="Hirsch C.D."/>
            <person name="Visser B."/>
            <person name="Pretorius Z.A."/>
            <person name="Steffenson B.J."/>
            <person name="Schwessinger B."/>
            <person name="Dodds P.N."/>
            <person name="Figueroa M."/>
        </authorList>
    </citation>
    <scope>NUCLEOTIDE SEQUENCE [LARGE SCALE GENOMIC DNA]</scope>
    <source>
        <strain evidence="11 12">Ug99</strain>
    </source>
</reference>
<dbReference type="Gene3D" id="3.40.50.300">
    <property type="entry name" value="P-loop containing nucleotide triphosphate hydrolases"/>
    <property type="match status" value="2"/>
</dbReference>
<dbReference type="PROSITE" id="PS51194">
    <property type="entry name" value="HELICASE_CTER"/>
    <property type="match status" value="1"/>
</dbReference>
<evidence type="ECO:0000256" key="1">
    <source>
        <dbReference type="ARBA" id="ARBA00005446"/>
    </source>
</evidence>
<dbReference type="InterPro" id="IPR001650">
    <property type="entry name" value="Helicase_C-like"/>
</dbReference>
<evidence type="ECO:0000256" key="4">
    <source>
        <dbReference type="ARBA" id="ARBA00023125"/>
    </source>
</evidence>
<dbReference type="CDD" id="cd17920">
    <property type="entry name" value="DEXHc_RecQ"/>
    <property type="match status" value="1"/>
</dbReference>
<comment type="caution">
    <text evidence="11">The sequence shown here is derived from an EMBL/GenBank/DDBJ whole genome shotgun (WGS) entry which is preliminary data.</text>
</comment>
<dbReference type="SUPFAM" id="SSF52540">
    <property type="entry name" value="P-loop containing nucleoside triphosphate hydrolases"/>
    <property type="match status" value="1"/>
</dbReference>
<dbReference type="GO" id="GO:0005524">
    <property type="term" value="F:ATP binding"/>
    <property type="evidence" value="ECO:0007669"/>
    <property type="project" value="UniProtKB-KW"/>
</dbReference>
<feature type="region of interest" description="Disordered" evidence="8">
    <location>
        <begin position="682"/>
        <end position="749"/>
    </location>
</feature>
<dbReference type="Proteomes" id="UP000325313">
    <property type="component" value="Unassembled WGS sequence"/>
</dbReference>
<evidence type="ECO:0000256" key="5">
    <source>
        <dbReference type="ARBA" id="ARBA00023235"/>
    </source>
</evidence>
<dbReference type="GO" id="GO:0043138">
    <property type="term" value="F:3'-5' DNA helicase activity"/>
    <property type="evidence" value="ECO:0007669"/>
    <property type="project" value="UniProtKB-EC"/>
</dbReference>
<dbReference type="InterPro" id="IPR027417">
    <property type="entry name" value="P-loop_NTPase"/>
</dbReference>
<dbReference type="InterPro" id="IPR011545">
    <property type="entry name" value="DEAD/DEAH_box_helicase_dom"/>
</dbReference>
<keyword evidence="3" id="KW-0067">ATP-binding</keyword>
<feature type="domain" description="Helicase ATP-binding" evidence="9">
    <location>
        <begin position="54"/>
        <end position="247"/>
    </location>
</feature>
<proteinExistence type="inferred from homology"/>
<evidence type="ECO:0000256" key="7">
    <source>
        <dbReference type="ARBA" id="ARBA00034808"/>
    </source>
</evidence>
<dbReference type="EMBL" id="VDEP01000255">
    <property type="protein sequence ID" value="KAA1118329.1"/>
    <property type="molecule type" value="Genomic_DNA"/>
</dbReference>
<dbReference type="EC" id="5.6.2.4" evidence="7"/>
<dbReference type="Pfam" id="PF00270">
    <property type="entry name" value="DEAD"/>
    <property type="match status" value="1"/>
</dbReference>
<dbReference type="PANTHER" id="PTHR13710">
    <property type="entry name" value="DNA HELICASE RECQ FAMILY MEMBER"/>
    <property type="match status" value="1"/>
</dbReference>
<sequence>MDNQIFEPPPNQRCRVTLPEHILNRNETNLCARITEQATETYHQEPRPQQVQAVSSLVKGRHTFVLAGTGFGKSRIAEIFFRLFEKKSKAVVLVLNPLDALGDNQALEKKSAGFSAINLKKMEFDRKIALEIRSGAFNFVYLSPEIFLNSALFKELYYDEEFQDRLATIVIDKAHIIYSWGLVDSGKAKKSSAHKRTEDVSIFRPSYGDMGAQLSATEGVPLLLLSATCRPVAVEKILKCLKLTEDTVDFVRGELTRPEIRILRVVMARSLKSTRDLLPVIEKLETPEDKIAPTLIYSGSRKATFQVMKMVNNARDTPGHEYNPYSPMIRRYHANTGDLAKVDSIEAFTDGKFPYVSCTMALGLGQNWKKVRKVIHMGRGDPSNICQMIGRCGRDGRPGLAVLFVEKNRRNGKNHIEDFENVKEQTDDIRMDALAVTPVCLRIAFSLDNLHGYIPMSTDDEKYLEEKKREIEEGFPTCRCSNCFPDEATQLYENMRELTLDNFSDAVLNPAILPIAATVPFDSIPRKRRPARKDLSPVLLQFSESLLKEFEKFFWVQFPEAATFSPKDLFNFEQAKDIARHIPEIKEPDDILDDIGGGSVEGQQELLYDYVVKFREGDAFHSYLIDEETNRTNVEIEKKKKRQESRARANTKTDEQIHEEQARLAEKHAASEIETARKLIAAEKRKTDAANRRAAAEKKKEDSKRKWEEDRVYLEGYKKAAREKQSSQTEREIVKKPKPKRLDVTSHNS</sequence>
<name>A0A5B0QZ17_PUCGR</name>
<dbReference type="GO" id="GO:0000724">
    <property type="term" value="P:double-strand break repair via homologous recombination"/>
    <property type="evidence" value="ECO:0007669"/>
    <property type="project" value="TreeGrafter"/>
</dbReference>
<dbReference type="GO" id="GO:0003677">
    <property type="term" value="F:DNA binding"/>
    <property type="evidence" value="ECO:0007669"/>
    <property type="project" value="UniProtKB-KW"/>
</dbReference>
<dbReference type="GO" id="GO:0005737">
    <property type="term" value="C:cytoplasm"/>
    <property type="evidence" value="ECO:0007669"/>
    <property type="project" value="TreeGrafter"/>
</dbReference>
<dbReference type="Pfam" id="PF00271">
    <property type="entry name" value="Helicase_C"/>
    <property type="match status" value="1"/>
</dbReference>
<feature type="region of interest" description="Disordered" evidence="8">
    <location>
        <begin position="636"/>
        <end position="658"/>
    </location>
</feature>
<accession>A0A5B0QZ17</accession>
<evidence type="ECO:0000256" key="2">
    <source>
        <dbReference type="ARBA" id="ARBA00022741"/>
    </source>
</evidence>
<keyword evidence="2" id="KW-0547">Nucleotide-binding</keyword>
<protein>
    <recommendedName>
        <fullName evidence="7">DNA 3'-5' helicase</fullName>
        <ecNumber evidence="7">5.6.2.4</ecNumber>
    </recommendedName>
</protein>
<gene>
    <name evidence="11" type="ORF">PGTUg99_005356</name>
</gene>
<evidence type="ECO:0000256" key="6">
    <source>
        <dbReference type="ARBA" id="ARBA00034617"/>
    </source>
</evidence>
<keyword evidence="5" id="KW-0413">Isomerase</keyword>
<evidence type="ECO:0000256" key="8">
    <source>
        <dbReference type="SAM" id="MobiDB-lite"/>
    </source>
</evidence>
<evidence type="ECO:0000313" key="12">
    <source>
        <dbReference type="Proteomes" id="UP000325313"/>
    </source>
</evidence>
<dbReference type="InterPro" id="IPR014001">
    <property type="entry name" value="Helicase_ATP-bd"/>
</dbReference>
<keyword evidence="4" id="KW-0238">DNA-binding</keyword>
<comment type="catalytic activity">
    <reaction evidence="6">
        <text>Couples ATP hydrolysis with the unwinding of duplex DNA by translocating in the 3'-5' direction.</text>
        <dbReference type="EC" id="5.6.2.4"/>
    </reaction>
</comment>
<evidence type="ECO:0000259" key="9">
    <source>
        <dbReference type="PROSITE" id="PS51192"/>
    </source>
</evidence>
<evidence type="ECO:0000259" key="10">
    <source>
        <dbReference type="PROSITE" id="PS51194"/>
    </source>
</evidence>
<evidence type="ECO:0000256" key="3">
    <source>
        <dbReference type="ARBA" id="ARBA00022840"/>
    </source>
</evidence>
<dbReference type="PANTHER" id="PTHR13710:SF105">
    <property type="entry name" value="ATP-DEPENDENT DNA HELICASE Q1"/>
    <property type="match status" value="1"/>
</dbReference>
<dbReference type="PROSITE" id="PS51192">
    <property type="entry name" value="HELICASE_ATP_BIND_1"/>
    <property type="match status" value="1"/>
</dbReference>
<dbReference type="GO" id="GO:0005694">
    <property type="term" value="C:chromosome"/>
    <property type="evidence" value="ECO:0007669"/>
    <property type="project" value="TreeGrafter"/>
</dbReference>